<protein>
    <submittedName>
        <fullName evidence="1">Uncharacterized protein</fullName>
    </submittedName>
</protein>
<proteinExistence type="predicted"/>
<name>A0A438J164_VITVI</name>
<comment type="caution">
    <text evidence="1">The sequence shown here is derived from an EMBL/GenBank/DDBJ whole genome shotgun (WGS) entry which is preliminary data.</text>
</comment>
<gene>
    <name evidence="1" type="ORF">CK203_016432</name>
</gene>
<evidence type="ECO:0000313" key="2">
    <source>
        <dbReference type="Proteomes" id="UP000288805"/>
    </source>
</evidence>
<dbReference type="Proteomes" id="UP000288805">
    <property type="component" value="Unassembled WGS sequence"/>
</dbReference>
<dbReference type="EMBL" id="QGNW01000069">
    <property type="protein sequence ID" value="RVX02700.1"/>
    <property type="molecule type" value="Genomic_DNA"/>
</dbReference>
<accession>A0A438J164</accession>
<sequence length="69" mass="8071">MTQESARRRWKMRHSINDLIEKINRSLENSQKIQERYQKLVSTPTNAVNNTYPHEKLASLFLGNVDTVA</sequence>
<reference evidence="1 2" key="1">
    <citation type="journal article" date="2018" name="PLoS Genet.">
        <title>Population sequencing reveals clonal diversity and ancestral inbreeding in the grapevine cultivar Chardonnay.</title>
        <authorList>
            <person name="Roach M.J."/>
            <person name="Johnson D.L."/>
            <person name="Bohlmann J."/>
            <person name="van Vuuren H.J."/>
            <person name="Jones S.J."/>
            <person name="Pretorius I.S."/>
            <person name="Schmidt S.A."/>
            <person name="Borneman A.R."/>
        </authorList>
    </citation>
    <scope>NUCLEOTIDE SEQUENCE [LARGE SCALE GENOMIC DNA]</scope>
    <source>
        <strain evidence="2">cv. Chardonnay</strain>
        <tissue evidence="1">Leaf</tissue>
    </source>
</reference>
<organism evidence="1 2">
    <name type="scientific">Vitis vinifera</name>
    <name type="common">Grape</name>
    <dbReference type="NCBI Taxonomy" id="29760"/>
    <lineage>
        <taxon>Eukaryota</taxon>
        <taxon>Viridiplantae</taxon>
        <taxon>Streptophyta</taxon>
        <taxon>Embryophyta</taxon>
        <taxon>Tracheophyta</taxon>
        <taxon>Spermatophyta</taxon>
        <taxon>Magnoliopsida</taxon>
        <taxon>eudicotyledons</taxon>
        <taxon>Gunneridae</taxon>
        <taxon>Pentapetalae</taxon>
        <taxon>rosids</taxon>
        <taxon>Vitales</taxon>
        <taxon>Vitaceae</taxon>
        <taxon>Viteae</taxon>
        <taxon>Vitis</taxon>
    </lineage>
</organism>
<dbReference type="AlphaFoldDB" id="A0A438J164"/>
<evidence type="ECO:0000313" key="1">
    <source>
        <dbReference type="EMBL" id="RVX02700.1"/>
    </source>
</evidence>